<feature type="compositionally biased region" description="Basic and acidic residues" evidence="1">
    <location>
        <begin position="49"/>
        <end position="62"/>
    </location>
</feature>
<gene>
    <name evidence="2" type="primary">yqkK</name>
    <name evidence="2" type="ordered locus">BAMF_2250</name>
</gene>
<name>A0A9P1JIF5_BACAS</name>
<feature type="region of interest" description="Disordered" evidence="1">
    <location>
        <begin position="14"/>
        <end position="91"/>
    </location>
</feature>
<dbReference type="AlphaFoldDB" id="A0A9P1JIF5"/>
<dbReference type="Proteomes" id="UP000006562">
    <property type="component" value="Chromosome"/>
</dbReference>
<dbReference type="EMBL" id="FN597644">
    <property type="protein sequence ID" value="CBI43376.1"/>
    <property type="molecule type" value="Genomic_DNA"/>
</dbReference>
<evidence type="ECO:0000256" key="1">
    <source>
        <dbReference type="SAM" id="MobiDB-lite"/>
    </source>
</evidence>
<accession>A0A9P1JIF5</accession>
<evidence type="ECO:0000313" key="3">
    <source>
        <dbReference type="Proteomes" id="UP000006562"/>
    </source>
</evidence>
<evidence type="ECO:0000313" key="2">
    <source>
        <dbReference type="EMBL" id="CBI43376.1"/>
    </source>
</evidence>
<sequence>MDFFVMIEKRKRSDRHMAKSKAKKMREHLRRNGMRDAVLSRGEAPSFSTHERVTKTKKDRLERIKHKKRNPCDHRSDDGGSFFMPESRAFL</sequence>
<protein>
    <submittedName>
        <fullName evidence="2">Uncharacterized protein</fullName>
    </submittedName>
</protein>
<keyword evidence="3" id="KW-1185">Reference proteome</keyword>
<reference evidence="3" key="2">
    <citation type="journal article" date="2011" name="J. Biotechnol.">
        <title>Genome sequence of B. amyloliquefaciens type strain DSM7(T) reveals differences to plant-associated B. amyloliquefaciens FZB42.</title>
        <authorList>
            <person name="Ruckert C."/>
            <person name="Blom J."/>
            <person name="Chen X."/>
            <person name="Reva O."/>
            <person name="Borriss R."/>
        </authorList>
    </citation>
    <scope>NUCLEOTIDE SEQUENCE [LARGE SCALE GENOMIC DNA]</scope>
    <source>
        <strain evidence="3">DSM 7</strain>
    </source>
</reference>
<organism evidence="2 3">
    <name type="scientific">Bacillus amyloliquefaciens (strain ATCC 23350 / DSM 7 / BCRC 11601 / CCUG 28519 / NBRC 15535 / NRRL B-14393 / F)</name>
    <dbReference type="NCBI Taxonomy" id="692420"/>
    <lineage>
        <taxon>Bacteria</taxon>
        <taxon>Bacillati</taxon>
        <taxon>Bacillota</taxon>
        <taxon>Bacilli</taxon>
        <taxon>Bacillales</taxon>
        <taxon>Bacillaceae</taxon>
        <taxon>Bacillus</taxon>
        <taxon>Bacillus amyloliquefaciens group</taxon>
    </lineage>
</organism>
<feature type="compositionally biased region" description="Basic residues" evidence="1">
    <location>
        <begin position="14"/>
        <end position="32"/>
    </location>
</feature>
<reference evidence="2 3" key="1">
    <citation type="journal article" date="2011" name="Int. J. Syst. Evol. Microbiol.">
        <title>Relationship of Bacillus amyloliquefaciens clades associated with strains DSM 7T and FZB42T: a proposal for Bacillus amyloliquefaciens subsp. amyloliquefaciens subsp. nov. and Bacillus amyloliquefaciens subsp. plantarum subsp. nov. based on complete genome sequence comparisons.</title>
        <authorList>
            <person name="Borriss R."/>
            <person name="Chen X.H."/>
            <person name="Rueckert C."/>
            <person name="Blom J."/>
            <person name="Becker A."/>
            <person name="Baumgarth B."/>
            <person name="Fan B."/>
            <person name="Pukall R."/>
            <person name="Schumann P."/>
            <person name="Sproer C."/>
            <person name="Junge H."/>
            <person name="Vater J."/>
            <person name="Puhler A."/>
            <person name="Klenk H.P."/>
        </authorList>
    </citation>
    <scope>NUCLEOTIDE SEQUENCE [LARGE SCALE GENOMIC DNA]</scope>
    <source>
        <strain evidence="3">DSM 7</strain>
    </source>
</reference>
<proteinExistence type="predicted"/>
<dbReference type="KEGG" id="bao:BAMF_2250"/>